<organism evidence="1 2">
    <name type="scientific">Cichorium intybus</name>
    <name type="common">Chicory</name>
    <dbReference type="NCBI Taxonomy" id="13427"/>
    <lineage>
        <taxon>Eukaryota</taxon>
        <taxon>Viridiplantae</taxon>
        <taxon>Streptophyta</taxon>
        <taxon>Embryophyta</taxon>
        <taxon>Tracheophyta</taxon>
        <taxon>Spermatophyta</taxon>
        <taxon>Magnoliopsida</taxon>
        <taxon>eudicotyledons</taxon>
        <taxon>Gunneridae</taxon>
        <taxon>Pentapetalae</taxon>
        <taxon>asterids</taxon>
        <taxon>campanulids</taxon>
        <taxon>Asterales</taxon>
        <taxon>Asteraceae</taxon>
        <taxon>Cichorioideae</taxon>
        <taxon>Cichorieae</taxon>
        <taxon>Cichoriinae</taxon>
        <taxon>Cichorium</taxon>
    </lineage>
</organism>
<keyword evidence="2" id="KW-1185">Reference proteome</keyword>
<proteinExistence type="predicted"/>
<dbReference type="Proteomes" id="UP001055811">
    <property type="component" value="Linkage Group LG03"/>
</dbReference>
<gene>
    <name evidence="1" type="ORF">L2E82_15094</name>
</gene>
<evidence type="ECO:0000313" key="2">
    <source>
        <dbReference type="Proteomes" id="UP001055811"/>
    </source>
</evidence>
<name>A0ACB9F298_CICIN</name>
<protein>
    <submittedName>
        <fullName evidence="1">Uncharacterized protein</fullName>
    </submittedName>
</protein>
<evidence type="ECO:0000313" key="1">
    <source>
        <dbReference type="EMBL" id="KAI3765070.1"/>
    </source>
</evidence>
<reference evidence="2" key="1">
    <citation type="journal article" date="2022" name="Mol. Ecol. Resour.">
        <title>The genomes of chicory, endive, great burdock and yacon provide insights into Asteraceae palaeo-polyploidization history and plant inulin production.</title>
        <authorList>
            <person name="Fan W."/>
            <person name="Wang S."/>
            <person name="Wang H."/>
            <person name="Wang A."/>
            <person name="Jiang F."/>
            <person name="Liu H."/>
            <person name="Zhao H."/>
            <person name="Xu D."/>
            <person name="Zhang Y."/>
        </authorList>
    </citation>
    <scope>NUCLEOTIDE SEQUENCE [LARGE SCALE GENOMIC DNA]</scope>
    <source>
        <strain evidence="2">cv. Punajuju</strain>
    </source>
</reference>
<sequence length="341" mass="38556">MYLNSSHFKQNKAKQFRKKLNPPTMEEEQALQKQKYYWGNTPDEEEYHKLHNIKSSTSFFKSPRGLSLFTRSWLPLTPPRGIICMVHGYGNDISWTFQATPIFLAGNGYACFAIDMEGHGRSEGLKAFVPNVDDVVADYLAFFTSIVNSTDFKDKNLPKFLFGESMGGAICLLIELNKPKFFNGAILIAPMCKISDKVRPKWPIPEVLMFVSKFAPSLAIVPTADLVDKSVKVPEKKIIAVMNPMRYTGKPRLGTVMELLRVTDYLSGKLSDVDIPFILLHGNADVVTDPEVSKELYEKAKSKDKSLKIYEGMLHSLLFGETDENVELVRGDILLWLNDRC</sequence>
<comment type="caution">
    <text evidence="1">The sequence shown here is derived from an EMBL/GenBank/DDBJ whole genome shotgun (WGS) entry which is preliminary data.</text>
</comment>
<accession>A0ACB9F298</accession>
<dbReference type="EMBL" id="CM042011">
    <property type="protein sequence ID" value="KAI3765070.1"/>
    <property type="molecule type" value="Genomic_DNA"/>
</dbReference>
<reference evidence="1 2" key="2">
    <citation type="journal article" date="2022" name="Mol. Ecol. Resour.">
        <title>The genomes of chicory, endive, great burdock and yacon provide insights into Asteraceae paleo-polyploidization history and plant inulin production.</title>
        <authorList>
            <person name="Fan W."/>
            <person name="Wang S."/>
            <person name="Wang H."/>
            <person name="Wang A."/>
            <person name="Jiang F."/>
            <person name="Liu H."/>
            <person name="Zhao H."/>
            <person name="Xu D."/>
            <person name="Zhang Y."/>
        </authorList>
    </citation>
    <scope>NUCLEOTIDE SEQUENCE [LARGE SCALE GENOMIC DNA]</scope>
    <source>
        <strain evidence="2">cv. Punajuju</strain>
        <tissue evidence="1">Leaves</tissue>
    </source>
</reference>